<gene>
    <name evidence="1" type="ORF">METZ01_LOCUS305924</name>
</gene>
<reference evidence="1" key="1">
    <citation type="submission" date="2018-05" db="EMBL/GenBank/DDBJ databases">
        <authorList>
            <person name="Lanie J.A."/>
            <person name="Ng W.-L."/>
            <person name="Kazmierczak K.M."/>
            <person name="Andrzejewski T.M."/>
            <person name="Davidsen T.M."/>
            <person name="Wayne K.J."/>
            <person name="Tettelin H."/>
            <person name="Glass J.I."/>
            <person name="Rusch D."/>
            <person name="Podicherti R."/>
            <person name="Tsui H.-C.T."/>
            <person name="Winkler M.E."/>
        </authorList>
    </citation>
    <scope>NUCLEOTIDE SEQUENCE</scope>
</reference>
<proteinExistence type="predicted"/>
<feature type="non-terminal residue" evidence="1">
    <location>
        <position position="122"/>
    </location>
</feature>
<dbReference type="EMBL" id="UINC01096298">
    <property type="protein sequence ID" value="SVC53070.1"/>
    <property type="molecule type" value="Genomic_DNA"/>
</dbReference>
<accession>A0A382MX15</accession>
<sequence length="122" mass="14079">MESAEQGVFRSNYWGNLNKVGVEARPINWLHFFMPSPSIRESTQAQRIADRVNQGSSANDRHCFHESYLTPAVLARVLATWLKLAVARGRLFRLERVIRELGGKEWLWTLVRRDMRESLAGP</sequence>
<name>A0A382MX15_9ZZZZ</name>
<organism evidence="1">
    <name type="scientific">marine metagenome</name>
    <dbReference type="NCBI Taxonomy" id="408172"/>
    <lineage>
        <taxon>unclassified sequences</taxon>
        <taxon>metagenomes</taxon>
        <taxon>ecological metagenomes</taxon>
    </lineage>
</organism>
<dbReference type="AlphaFoldDB" id="A0A382MX15"/>
<evidence type="ECO:0000313" key="1">
    <source>
        <dbReference type="EMBL" id="SVC53070.1"/>
    </source>
</evidence>
<protein>
    <submittedName>
        <fullName evidence="1">Uncharacterized protein</fullName>
    </submittedName>
</protein>